<gene>
    <name evidence="9" type="ORF">KFE25_008223</name>
</gene>
<accession>A0A8J5XNE4</accession>
<reference evidence="9" key="1">
    <citation type="submission" date="2021-05" db="EMBL/GenBank/DDBJ databases">
        <title>The genome of the haptophyte Pavlova lutheri (Diacronema luteri, Pavlovales) - a model for lipid biosynthesis in eukaryotic algae.</title>
        <authorList>
            <person name="Hulatt C.J."/>
            <person name="Posewitz M.C."/>
        </authorList>
    </citation>
    <scope>NUCLEOTIDE SEQUENCE</scope>
    <source>
        <strain evidence="9">NIVA-4/92</strain>
    </source>
</reference>
<name>A0A8J5XNE4_DIALT</name>
<evidence type="ECO:0000259" key="8">
    <source>
        <dbReference type="Pfam" id="PF23341"/>
    </source>
</evidence>
<evidence type="ECO:0000313" key="10">
    <source>
        <dbReference type="Proteomes" id="UP000751190"/>
    </source>
</evidence>
<dbReference type="GO" id="GO:0008270">
    <property type="term" value="F:zinc ion binding"/>
    <property type="evidence" value="ECO:0007669"/>
    <property type="project" value="UniProtKB-KW"/>
</dbReference>
<dbReference type="EMBL" id="JAGTXO010000007">
    <property type="protein sequence ID" value="KAG8466844.1"/>
    <property type="molecule type" value="Genomic_DNA"/>
</dbReference>
<feature type="region of interest" description="Disordered" evidence="6">
    <location>
        <begin position="20"/>
        <end position="39"/>
    </location>
</feature>
<dbReference type="Pfam" id="PF23341">
    <property type="entry name" value="PEP5_VPS11_N"/>
    <property type="match status" value="2"/>
</dbReference>
<protein>
    <recommendedName>
        <fullName evidence="11">Vacuolar protein sorting-associated protein 11 homolog</fullName>
    </recommendedName>
</protein>
<evidence type="ECO:0000256" key="3">
    <source>
        <dbReference type="ARBA" id="ARBA00022771"/>
    </source>
</evidence>
<feature type="compositionally biased region" description="Low complexity" evidence="6">
    <location>
        <begin position="260"/>
        <end position="277"/>
    </location>
</feature>
<evidence type="ECO:0008006" key="11">
    <source>
        <dbReference type="Google" id="ProtNLM"/>
    </source>
</evidence>
<dbReference type="OrthoDB" id="1693577at2759"/>
<evidence type="ECO:0000259" key="7">
    <source>
        <dbReference type="Pfam" id="PF12451"/>
    </source>
</evidence>
<evidence type="ECO:0000256" key="4">
    <source>
        <dbReference type="ARBA" id="ARBA00022833"/>
    </source>
</evidence>
<comment type="caution">
    <text evidence="9">The sequence shown here is derived from an EMBL/GenBank/DDBJ whole genome shotgun (WGS) entry which is preliminary data.</text>
</comment>
<dbReference type="GO" id="GO:0005768">
    <property type="term" value="C:endosome"/>
    <property type="evidence" value="ECO:0007669"/>
    <property type="project" value="TreeGrafter"/>
</dbReference>
<dbReference type="GO" id="GO:0030674">
    <property type="term" value="F:protein-macromolecule adaptor activity"/>
    <property type="evidence" value="ECO:0007669"/>
    <property type="project" value="TreeGrafter"/>
</dbReference>
<feature type="domain" description="PEP5/VPS11 N-terminal" evidence="8">
    <location>
        <begin position="328"/>
        <end position="485"/>
    </location>
</feature>
<dbReference type="InterPro" id="IPR024763">
    <property type="entry name" value="VPS11_C"/>
</dbReference>
<dbReference type="GO" id="GO:0048284">
    <property type="term" value="P:organelle fusion"/>
    <property type="evidence" value="ECO:0007669"/>
    <property type="project" value="TreeGrafter"/>
</dbReference>
<dbReference type="Proteomes" id="UP000751190">
    <property type="component" value="Unassembled WGS sequence"/>
</dbReference>
<proteinExistence type="predicted"/>
<feature type="compositionally biased region" description="Low complexity" evidence="6">
    <location>
        <begin position="673"/>
        <end position="687"/>
    </location>
</feature>
<dbReference type="InterPro" id="IPR057307">
    <property type="entry name" value="PEP5_VPS11_N"/>
</dbReference>
<dbReference type="SUPFAM" id="SSF50978">
    <property type="entry name" value="WD40 repeat-like"/>
    <property type="match status" value="1"/>
</dbReference>
<feature type="domain" description="Vacuolar protein sorting protein 11 C-terminal" evidence="7">
    <location>
        <begin position="1243"/>
        <end position="1279"/>
    </location>
</feature>
<organism evidence="9 10">
    <name type="scientific">Diacronema lutheri</name>
    <name type="common">Unicellular marine alga</name>
    <name type="synonym">Monochrysis lutheri</name>
    <dbReference type="NCBI Taxonomy" id="2081491"/>
    <lineage>
        <taxon>Eukaryota</taxon>
        <taxon>Haptista</taxon>
        <taxon>Haptophyta</taxon>
        <taxon>Pavlovophyceae</taxon>
        <taxon>Pavlovales</taxon>
        <taxon>Pavlovaceae</taxon>
        <taxon>Diacronema</taxon>
    </lineage>
</organism>
<keyword evidence="3" id="KW-0863">Zinc-finger</keyword>
<sequence length="1283" mass="131349">MSSFRWRKFDFFDQEELAEQPREAGAGGAGSSSEPVAPGTAETLRSVAITCTCATAGAADGAPGWAAAADDGLLALGDASGDVHLVPRSLRLHSFRAHADEVSHVQLLRGGLWLATVGLERDGTPTRAAFKLWRLSCNGGGGGDGGGRAAELRATCVRICKLFATADAEAPVTALAVSECLTVAAIGLDTGAILLARTAAPDLSRERSLVFRVCAHVPPASGARSAGAGDGGASAANASDAARSVNSLFFSNLSALSDDAGGADAPSPSPSLQAPSAREPPRGLFVVSAGAICSLNVRAALERLHASPPPTPPTATTAAHGGGGGGGQAHALRSLDSAAGCARGCAALSPAGALAVARSDAIFMFGLEERGPCFAFAGPKRGACFSRGYLAVLSEGGLSDGGGAGGAAALAAAGWRAAPTPAADGADGADGDALGPISATLSLYDLRHKLVAHAQPAPARVRVLAGAWGGCALLTADGRAWRLRERPMASKLSALTARGQFEVAIGLASAHKCPQSEVGELRWRHALHLLSLGEPDGATLQLVETIGSIPAARVIRHLLNEARIEALAAYLEALHARAREESGDEAEEGTERGWCEGASLLRAEHTSLLLTCYLQLGHTDKASAIARSDGFRRAPDSHGGEGRDGGDGGDGARGGRGRGRADANGSPHANGVARSPPHAGPSPSGARARARARSPPPFDAATAIRLCREAGLLDEALELSERHGRHADHLSLLLDELKPPRAARALAYIAALPRAHTRAALRAHGKLLVDALPDRTTGLLMHHLSAQLAPPAATAATAAATAVTPAGGDAAAEATARADVTAAELAEVLRIYAQQPHWLMVLLEYLASLQHPALATHAARAGGSARAAVATTAGDAAAAAGVGGAGGAGGAPLLWETLIELYLTPDRGPDGSSSSSTTTTTALAAADAQTRLGARLGRLDDERAQGEDKALALLTGASAAAVSREHALVLCAQRSFERGVRAVLERSRAYALIVQRHLDRREHADAARACRAFAGVEPELWVRALRHWGAVYGRDAGTQRARSGVEPATTPPPSARHRDRGGDDGKGAGVSPSAPPAAPPAAAAGTADGGGGGIVGPDAELLPDTELLALIEEALGEVHRLGLLTPTLALHDLARNPAMPLAPVRALLLRHFAAARASCVEDERQARSHAAEIEAMRAELHELRTSARVFQLSRCCRSGAPLELPTIHFLCGHSFNASALGEGGAEECPLCAPEHARVLGRQRALEARAAQHDAFFKQLEGSADGFATVAEFFGRGVMSARAQ</sequence>
<evidence type="ECO:0000256" key="6">
    <source>
        <dbReference type="SAM" id="MobiDB-lite"/>
    </source>
</evidence>
<evidence type="ECO:0000256" key="5">
    <source>
        <dbReference type="ARBA" id="ARBA00023136"/>
    </source>
</evidence>
<feature type="region of interest" description="Disordered" evidence="6">
    <location>
        <begin position="1037"/>
        <end position="1098"/>
    </location>
</feature>
<feature type="domain" description="PEP5/VPS11 N-terminal" evidence="8">
    <location>
        <begin position="6"/>
        <end position="214"/>
    </location>
</feature>
<feature type="region of interest" description="Disordered" evidence="6">
    <location>
        <begin position="260"/>
        <end position="279"/>
    </location>
</feature>
<evidence type="ECO:0000313" key="9">
    <source>
        <dbReference type="EMBL" id="KAG8466844.1"/>
    </source>
</evidence>
<dbReference type="GO" id="GO:0007033">
    <property type="term" value="P:vacuole organization"/>
    <property type="evidence" value="ECO:0007669"/>
    <property type="project" value="TreeGrafter"/>
</dbReference>
<dbReference type="PANTHER" id="PTHR23323:SF24">
    <property type="entry name" value="VACUOLAR PROTEIN SORTING-ASSOCIATED PROTEIN 11 HOMOLOG"/>
    <property type="match status" value="1"/>
</dbReference>
<dbReference type="OMA" id="YGEHREY"/>
<dbReference type="GO" id="GO:0006904">
    <property type="term" value="P:vesicle docking involved in exocytosis"/>
    <property type="evidence" value="ECO:0007669"/>
    <property type="project" value="TreeGrafter"/>
</dbReference>
<evidence type="ECO:0000256" key="1">
    <source>
        <dbReference type="ARBA" id="ARBA00004370"/>
    </source>
</evidence>
<dbReference type="Pfam" id="PF12451">
    <property type="entry name" value="VPS11_C"/>
    <property type="match status" value="1"/>
</dbReference>
<dbReference type="GO" id="GO:0007032">
    <property type="term" value="P:endosome organization"/>
    <property type="evidence" value="ECO:0007669"/>
    <property type="project" value="TreeGrafter"/>
</dbReference>
<feature type="compositionally biased region" description="Basic and acidic residues" evidence="6">
    <location>
        <begin position="629"/>
        <end position="646"/>
    </location>
</feature>
<dbReference type="GO" id="GO:0030897">
    <property type="term" value="C:HOPS complex"/>
    <property type="evidence" value="ECO:0007669"/>
    <property type="project" value="TreeGrafter"/>
</dbReference>
<dbReference type="PANTHER" id="PTHR23323">
    <property type="entry name" value="VACUOLAR PROTEIN SORTING-ASSOCIATED PROTEIN"/>
    <property type="match status" value="1"/>
</dbReference>
<feature type="region of interest" description="Disordered" evidence="6">
    <location>
        <begin position="627"/>
        <end position="696"/>
    </location>
</feature>
<evidence type="ECO:0000256" key="2">
    <source>
        <dbReference type="ARBA" id="ARBA00022723"/>
    </source>
</evidence>
<feature type="region of interest" description="Disordered" evidence="6">
    <location>
        <begin position="304"/>
        <end position="329"/>
    </location>
</feature>
<keyword evidence="4" id="KW-0862">Zinc</keyword>
<comment type="subcellular location">
    <subcellularLocation>
        <location evidence="1">Membrane</location>
    </subcellularLocation>
</comment>
<keyword evidence="5" id="KW-0472">Membrane</keyword>
<keyword evidence="2" id="KW-0479">Metal-binding</keyword>
<dbReference type="InterPro" id="IPR036322">
    <property type="entry name" value="WD40_repeat_dom_sf"/>
</dbReference>
<keyword evidence="10" id="KW-1185">Reference proteome</keyword>